<dbReference type="PROSITE" id="PS51273">
    <property type="entry name" value="GATASE_TYPE_1"/>
    <property type="match status" value="1"/>
</dbReference>
<evidence type="ECO:0000256" key="2">
    <source>
        <dbReference type="ARBA" id="ARBA00007800"/>
    </source>
</evidence>
<dbReference type="GO" id="GO:0004088">
    <property type="term" value="F:carbamoyl-phosphate synthase (glutamine-hydrolyzing) activity"/>
    <property type="evidence" value="ECO:0007669"/>
    <property type="project" value="UniProtKB-EC"/>
</dbReference>
<dbReference type="SUPFAM" id="SSF52317">
    <property type="entry name" value="Class I glutamine amidotransferase-like"/>
    <property type="match status" value="1"/>
</dbReference>
<comment type="similarity">
    <text evidence="2">Belongs to the CarA family.</text>
</comment>
<dbReference type="Proteomes" id="UP000032702">
    <property type="component" value="Unassembled WGS sequence"/>
</dbReference>
<dbReference type="AlphaFoldDB" id="Q08SK4"/>
<feature type="compositionally biased region" description="Polar residues" evidence="6">
    <location>
        <begin position="382"/>
        <end position="398"/>
    </location>
</feature>
<evidence type="ECO:0000313" key="9">
    <source>
        <dbReference type="Proteomes" id="UP000032702"/>
    </source>
</evidence>
<comment type="caution">
    <text evidence="8">The sequence shown here is derived from an EMBL/GenBank/DDBJ whole genome shotgun (WGS) entry which is preliminary data.</text>
</comment>
<reference evidence="8 9" key="1">
    <citation type="submission" date="2006-04" db="EMBL/GenBank/DDBJ databases">
        <authorList>
            <person name="Nierman W.C."/>
        </authorList>
    </citation>
    <scope>NUCLEOTIDE SEQUENCE [LARGE SCALE GENOMIC DNA]</scope>
    <source>
        <strain evidence="8 9">DW4/3-1</strain>
    </source>
</reference>
<proteinExistence type="inferred from homology"/>
<dbReference type="CDD" id="cd01744">
    <property type="entry name" value="GATase1_CPSase"/>
    <property type="match status" value="1"/>
</dbReference>
<dbReference type="PRINTS" id="PR00099">
    <property type="entry name" value="CPSGATASE"/>
</dbReference>
<feature type="region of interest" description="Disordered" evidence="6">
    <location>
        <begin position="295"/>
        <end position="334"/>
    </location>
</feature>
<dbReference type="EMBL" id="AAMD01000162">
    <property type="protein sequence ID" value="EAU63449.1"/>
    <property type="molecule type" value="Genomic_DNA"/>
</dbReference>
<evidence type="ECO:0000256" key="5">
    <source>
        <dbReference type="ARBA" id="ARBA00048816"/>
    </source>
</evidence>
<evidence type="ECO:0000256" key="3">
    <source>
        <dbReference type="ARBA" id="ARBA00012738"/>
    </source>
</evidence>
<dbReference type="InterPro" id="IPR029062">
    <property type="entry name" value="Class_I_gatase-like"/>
</dbReference>
<dbReference type="InterPro" id="IPR050472">
    <property type="entry name" value="Anth_synth/Amidotransfase"/>
</dbReference>
<feature type="compositionally biased region" description="Basic residues" evidence="6">
    <location>
        <begin position="254"/>
        <end position="265"/>
    </location>
</feature>
<name>Q08SK4_STIAD</name>
<feature type="domain" description="Glutamine amidotransferase" evidence="7">
    <location>
        <begin position="42"/>
        <end position="211"/>
    </location>
</feature>
<feature type="compositionally biased region" description="Low complexity" evidence="6">
    <location>
        <begin position="365"/>
        <end position="381"/>
    </location>
</feature>
<feature type="region of interest" description="Disordered" evidence="6">
    <location>
        <begin position="350"/>
        <end position="398"/>
    </location>
</feature>
<sequence length="398" mass="42564">MEGLDLATGVSTKEPYTFTTPSQDVFGGTPRATPPPRFDVVAYDYGLKRSMLQFLVDEGCRVTVVPAATTAEQVLARKPHGVFLANGPGDPAAVKGADRTVANLLGKVPVFGICLGHQILALALGGRTYKMKFGHRGANQPVKDLTTGKVEITAQNHGFAVDDASLKGKAVVTHINLNDGTVEGLSIPDARAFSVQYHPESSPGPHDARYCSRASPADGTVGRIARAPWTPPPKPHRCRISRTWTSSPPLAVRSHAKRTCSKPRRSTSASPARCSRTTSSSSFAWRPFWTSTCMTVSPRSPGRRPRPSSTRSGSRRWPPRRPMPSGASPRPFTASSRCASWARGSFACASCSPARTSMSPSAGTSPGWRRGTSWRRGSSPSEATSCSPRPSATTPGWR</sequence>
<keyword evidence="4" id="KW-0315">Glutamine amidotransferase</keyword>
<evidence type="ECO:0000313" key="8">
    <source>
        <dbReference type="EMBL" id="EAU63449.1"/>
    </source>
</evidence>
<gene>
    <name evidence="8" type="ORF">STIAU_1842</name>
</gene>
<evidence type="ECO:0000256" key="4">
    <source>
        <dbReference type="ARBA" id="ARBA00022962"/>
    </source>
</evidence>
<dbReference type="PRINTS" id="PR00096">
    <property type="entry name" value="GATASE"/>
</dbReference>
<evidence type="ECO:0000256" key="1">
    <source>
        <dbReference type="ARBA" id="ARBA00005077"/>
    </source>
</evidence>
<evidence type="ECO:0000256" key="6">
    <source>
        <dbReference type="SAM" id="MobiDB-lite"/>
    </source>
</evidence>
<keyword evidence="8" id="KW-0436">Ligase</keyword>
<feature type="region of interest" description="Disordered" evidence="6">
    <location>
        <begin position="222"/>
        <end position="278"/>
    </location>
</feature>
<comment type="pathway">
    <text evidence="1">Amino-acid biosynthesis; L-arginine biosynthesis; carbamoyl phosphate from bicarbonate: step 1/1.</text>
</comment>
<dbReference type="PANTHER" id="PTHR43418">
    <property type="entry name" value="MULTIFUNCTIONAL TRYPTOPHAN BIOSYNTHESIS PROTEIN-RELATED"/>
    <property type="match status" value="1"/>
</dbReference>
<evidence type="ECO:0000259" key="7">
    <source>
        <dbReference type="Pfam" id="PF00117"/>
    </source>
</evidence>
<organism evidence="8 9">
    <name type="scientific">Stigmatella aurantiaca (strain DW4/3-1)</name>
    <dbReference type="NCBI Taxonomy" id="378806"/>
    <lineage>
        <taxon>Bacteria</taxon>
        <taxon>Pseudomonadati</taxon>
        <taxon>Myxococcota</taxon>
        <taxon>Myxococcia</taxon>
        <taxon>Myxococcales</taxon>
        <taxon>Cystobacterineae</taxon>
        <taxon>Archangiaceae</taxon>
        <taxon>Stigmatella</taxon>
    </lineage>
</organism>
<dbReference type="InterPro" id="IPR035686">
    <property type="entry name" value="CPSase_GATase1"/>
</dbReference>
<feature type="compositionally biased region" description="Polar residues" evidence="6">
    <location>
        <begin position="353"/>
        <end position="364"/>
    </location>
</feature>
<comment type="catalytic activity">
    <reaction evidence="5">
        <text>hydrogencarbonate + L-glutamine + 2 ATP + H2O = carbamoyl phosphate + L-glutamate + 2 ADP + phosphate + 2 H(+)</text>
        <dbReference type="Rhea" id="RHEA:18633"/>
        <dbReference type="ChEBI" id="CHEBI:15377"/>
        <dbReference type="ChEBI" id="CHEBI:15378"/>
        <dbReference type="ChEBI" id="CHEBI:17544"/>
        <dbReference type="ChEBI" id="CHEBI:29985"/>
        <dbReference type="ChEBI" id="CHEBI:30616"/>
        <dbReference type="ChEBI" id="CHEBI:43474"/>
        <dbReference type="ChEBI" id="CHEBI:58228"/>
        <dbReference type="ChEBI" id="CHEBI:58359"/>
        <dbReference type="ChEBI" id="CHEBI:456216"/>
        <dbReference type="EC" id="6.3.5.5"/>
    </reaction>
</comment>
<accession>Q08SK4</accession>
<dbReference type="PRINTS" id="PR00097">
    <property type="entry name" value="ANTSNTHASEII"/>
</dbReference>
<dbReference type="EC" id="6.3.5.5" evidence="3"/>
<dbReference type="InterPro" id="IPR017926">
    <property type="entry name" value="GATASE"/>
</dbReference>
<feature type="compositionally biased region" description="Polar residues" evidence="6">
    <location>
        <begin position="266"/>
        <end position="278"/>
    </location>
</feature>
<dbReference type="NCBIfam" id="NF009475">
    <property type="entry name" value="PRK12838.1"/>
    <property type="match status" value="1"/>
</dbReference>
<dbReference type="Gene3D" id="3.40.50.880">
    <property type="match status" value="1"/>
</dbReference>
<dbReference type="Pfam" id="PF00117">
    <property type="entry name" value="GATase"/>
    <property type="match status" value="1"/>
</dbReference>
<dbReference type="PANTHER" id="PTHR43418:SF7">
    <property type="entry name" value="CARBAMOYL-PHOSPHATE SYNTHASE SMALL CHAIN"/>
    <property type="match status" value="1"/>
</dbReference>
<protein>
    <recommendedName>
        <fullName evidence="3">carbamoyl-phosphate synthase (glutamine-hydrolyzing)</fullName>
        <ecNumber evidence="3">6.3.5.5</ecNumber>
    </recommendedName>
</protein>